<comment type="subcellular location">
    <subcellularLocation>
        <location evidence="1">Membrane</location>
    </subcellularLocation>
</comment>
<reference evidence="9" key="1">
    <citation type="journal article" date="2014" name="Int. J. Syst. Evol. Microbiol.">
        <title>Complete genome sequence of Corynebacterium casei LMG S-19264T (=DSM 44701T), isolated from a smear-ripened cheese.</title>
        <authorList>
            <consortium name="US DOE Joint Genome Institute (JGI-PGF)"/>
            <person name="Walter F."/>
            <person name="Albersmeier A."/>
            <person name="Kalinowski J."/>
            <person name="Ruckert C."/>
        </authorList>
    </citation>
    <scope>NUCLEOTIDE SEQUENCE</scope>
    <source>
        <strain evidence="9">KCTC 32182</strain>
    </source>
</reference>
<keyword evidence="5" id="KW-0175">Coiled coil</keyword>
<evidence type="ECO:0000313" key="9">
    <source>
        <dbReference type="EMBL" id="GGY15351.1"/>
    </source>
</evidence>
<comment type="similarity">
    <text evidence="3">Belongs to the methyl-accepting chemotaxis (MCP) protein family.</text>
</comment>
<evidence type="ECO:0000313" key="10">
    <source>
        <dbReference type="Proteomes" id="UP000645257"/>
    </source>
</evidence>
<accession>A0A918P2R0</accession>
<dbReference type="CDD" id="cd06225">
    <property type="entry name" value="HAMP"/>
    <property type="match status" value="1"/>
</dbReference>
<dbReference type="InterPro" id="IPR024478">
    <property type="entry name" value="HlyB_4HB_MCP"/>
</dbReference>
<organism evidence="9 10">
    <name type="scientific">Paludibacterium paludis</name>
    <dbReference type="NCBI Taxonomy" id="1225769"/>
    <lineage>
        <taxon>Bacteria</taxon>
        <taxon>Pseudomonadati</taxon>
        <taxon>Pseudomonadota</taxon>
        <taxon>Betaproteobacteria</taxon>
        <taxon>Neisseriales</taxon>
        <taxon>Chromobacteriaceae</taxon>
        <taxon>Paludibacterium</taxon>
    </lineage>
</organism>
<feature type="domain" description="Methyl-accepting transducer" evidence="7">
    <location>
        <begin position="268"/>
        <end position="504"/>
    </location>
</feature>
<keyword evidence="10" id="KW-1185">Reference proteome</keyword>
<dbReference type="PROSITE" id="PS50885">
    <property type="entry name" value="HAMP"/>
    <property type="match status" value="1"/>
</dbReference>
<evidence type="ECO:0000256" key="1">
    <source>
        <dbReference type="ARBA" id="ARBA00004370"/>
    </source>
</evidence>
<dbReference type="AlphaFoldDB" id="A0A918P2R0"/>
<dbReference type="GO" id="GO:0016020">
    <property type="term" value="C:membrane"/>
    <property type="evidence" value="ECO:0007669"/>
    <property type="project" value="UniProtKB-SubCell"/>
</dbReference>
<dbReference type="EMBL" id="BMYX01000009">
    <property type="protein sequence ID" value="GGY15351.1"/>
    <property type="molecule type" value="Genomic_DNA"/>
</dbReference>
<evidence type="ECO:0000259" key="8">
    <source>
        <dbReference type="PROSITE" id="PS50885"/>
    </source>
</evidence>
<dbReference type="SMART" id="SM00283">
    <property type="entry name" value="MA"/>
    <property type="match status" value="1"/>
</dbReference>
<proteinExistence type="inferred from homology"/>
<dbReference type="FunFam" id="1.10.287.950:FF:000001">
    <property type="entry name" value="Methyl-accepting chemotaxis sensory transducer"/>
    <property type="match status" value="1"/>
</dbReference>
<dbReference type="PROSITE" id="PS50111">
    <property type="entry name" value="CHEMOTAXIS_TRANSDUC_2"/>
    <property type="match status" value="1"/>
</dbReference>
<gene>
    <name evidence="9" type="ORF">GCM10011289_18210</name>
</gene>
<name>A0A918P2R0_9NEIS</name>
<dbReference type="InterPro" id="IPR004090">
    <property type="entry name" value="Chemotax_Me-accpt_rcpt"/>
</dbReference>
<dbReference type="PANTHER" id="PTHR32089:SF112">
    <property type="entry name" value="LYSOZYME-LIKE PROTEIN-RELATED"/>
    <property type="match status" value="1"/>
</dbReference>
<dbReference type="GO" id="GO:0006935">
    <property type="term" value="P:chemotaxis"/>
    <property type="evidence" value="ECO:0007669"/>
    <property type="project" value="InterPro"/>
</dbReference>
<keyword evidence="6" id="KW-0472">Membrane</keyword>
<dbReference type="PANTHER" id="PTHR32089">
    <property type="entry name" value="METHYL-ACCEPTING CHEMOTAXIS PROTEIN MCPB"/>
    <property type="match status" value="1"/>
</dbReference>
<reference evidence="9" key="2">
    <citation type="submission" date="2020-09" db="EMBL/GenBank/DDBJ databases">
        <authorList>
            <person name="Sun Q."/>
            <person name="Kim S."/>
        </authorList>
    </citation>
    <scope>NUCLEOTIDE SEQUENCE</scope>
    <source>
        <strain evidence="9">KCTC 32182</strain>
    </source>
</reference>
<dbReference type="Pfam" id="PF00015">
    <property type="entry name" value="MCPsignal"/>
    <property type="match status" value="1"/>
</dbReference>
<dbReference type="PRINTS" id="PR00260">
    <property type="entry name" value="CHEMTRNSDUCR"/>
</dbReference>
<dbReference type="Gene3D" id="1.10.287.950">
    <property type="entry name" value="Methyl-accepting chemotaxis protein"/>
    <property type="match status" value="1"/>
</dbReference>
<evidence type="ECO:0000256" key="5">
    <source>
        <dbReference type="SAM" id="Coils"/>
    </source>
</evidence>
<dbReference type="PROSITE" id="PS51257">
    <property type="entry name" value="PROKAR_LIPOPROTEIN"/>
    <property type="match status" value="1"/>
</dbReference>
<feature type="domain" description="HAMP" evidence="8">
    <location>
        <begin position="210"/>
        <end position="263"/>
    </location>
</feature>
<protein>
    <submittedName>
        <fullName evidence="9">Methyl-accepting chemotaxis protein</fullName>
    </submittedName>
</protein>
<keyword evidence="6" id="KW-1133">Transmembrane helix</keyword>
<comment type="caution">
    <text evidence="9">The sequence shown here is derived from an EMBL/GenBank/DDBJ whole genome shotgun (WGS) entry which is preliminary data.</text>
</comment>
<dbReference type="GO" id="GO:0007165">
    <property type="term" value="P:signal transduction"/>
    <property type="evidence" value="ECO:0007669"/>
    <property type="project" value="UniProtKB-KW"/>
</dbReference>
<dbReference type="CDD" id="cd11386">
    <property type="entry name" value="MCP_signal"/>
    <property type="match status" value="1"/>
</dbReference>
<keyword evidence="6" id="KW-0812">Transmembrane</keyword>
<evidence type="ECO:0000256" key="6">
    <source>
        <dbReference type="SAM" id="Phobius"/>
    </source>
</evidence>
<dbReference type="SUPFAM" id="SSF58104">
    <property type="entry name" value="Methyl-accepting chemotaxis protein (MCP) signaling domain"/>
    <property type="match status" value="1"/>
</dbReference>
<feature type="transmembrane region" description="Helical" evidence="6">
    <location>
        <begin position="189"/>
        <end position="209"/>
    </location>
</feature>
<keyword evidence="2 4" id="KW-0807">Transducer</keyword>
<evidence type="ECO:0000256" key="4">
    <source>
        <dbReference type="PROSITE-ProRule" id="PRU00284"/>
    </source>
</evidence>
<dbReference type="GO" id="GO:0004888">
    <property type="term" value="F:transmembrane signaling receptor activity"/>
    <property type="evidence" value="ECO:0007669"/>
    <property type="project" value="InterPro"/>
</dbReference>
<dbReference type="InterPro" id="IPR003660">
    <property type="entry name" value="HAMP_dom"/>
</dbReference>
<dbReference type="Proteomes" id="UP000645257">
    <property type="component" value="Unassembled WGS sequence"/>
</dbReference>
<feature type="coiled-coil region" evidence="5">
    <location>
        <begin position="147"/>
        <end position="174"/>
    </location>
</feature>
<dbReference type="SMART" id="SM00304">
    <property type="entry name" value="HAMP"/>
    <property type="match status" value="2"/>
</dbReference>
<evidence type="ECO:0000256" key="3">
    <source>
        <dbReference type="ARBA" id="ARBA00029447"/>
    </source>
</evidence>
<sequence>MSIAARITAGFVLLLGLMFACGLTGTIGLSRIDAKVQEVTSGDLAFFSAMSDLKTAMGNLRRFEKDTFINIEHQSKRDEYIEKWKGALAQAREALKHAQGKSSDPSTNDKLGNLSALLGKYGDGFIAVTGQISAKTLATTAEANRGMEQHKESIHSMEGQLKDLSAIAQRAADELSAHIDETASSARTAMMSLLAVAMLAGLALAFVIVRSIRTPLNIMSRQSRALAETGDLRQTLPQFGRNELGTVASALATLVDSVRSLIRESHGHSSQLVNAADQLSQVSRQVANASRNQSEAAAASAAAVEEMTVSIHVVAESAQGVEEQALNTNRKAEEGVVLAEKAAQEIRRVAQGIATTSEVISQLNHRSGEIGDIVKVIHDIADQTNLLALNAAIEAARAGEMGRGFAVVADEVRKLAERTSLATSEIASRITGVQHDTQSAYQSMQEANASIDSSVAGAQSVSQTLEDIRNFSQHTVDRISDIAHAIKEQSEASQSIARNVDQIAQMNESTSRAVEDASALAQQLTSLSGALDTTLNRLTA</sequence>
<dbReference type="InterPro" id="IPR004089">
    <property type="entry name" value="MCPsignal_dom"/>
</dbReference>
<evidence type="ECO:0000259" key="7">
    <source>
        <dbReference type="PROSITE" id="PS50111"/>
    </source>
</evidence>
<evidence type="ECO:0000256" key="2">
    <source>
        <dbReference type="ARBA" id="ARBA00023224"/>
    </source>
</evidence>
<dbReference type="Pfam" id="PF00672">
    <property type="entry name" value="HAMP"/>
    <property type="match status" value="1"/>
</dbReference>
<dbReference type="Pfam" id="PF12729">
    <property type="entry name" value="4HB_MCP_1"/>
    <property type="match status" value="1"/>
</dbReference>